<feature type="region of interest" description="Disordered" evidence="1">
    <location>
        <begin position="1"/>
        <end position="47"/>
    </location>
</feature>
<evidence type="ECO:0000313" key="3">
    <source>
        <dbReference type="Proteomes" id="UP001595872"/>
    </source>
</evidence>
<organism evidence="2 3">
    <name type="scientific">Actinomadura gamaensis</name>
    <dbReference type="NCBI Taxonomy" id="1763541"/>
    <lineage>
        <taxon>Bacteria</taxon>
        <taxon>Bacillati</taxon>
        <taxon>Actinomycetota</taxon>
        <taxon>Actinomycetes</taxon>
        <taxon>Streptosporangiales</taxon>
        <taxon>Thermomonosporaceae</taxon>
        <taxon>Actinomadura</taxon>
    </lineage>
</organism>
<protein>
    <submittedName>
        <fullName evidence="2">Uncharacterized protein</fullName>
    </submittedName>
</protein>
<accession>A0ABV9U549</accession>
<name>A0ABV9U549_9ACTN</name>
<evidence type="ECO:0000313" key="2">
    <source>
        <dbReference type="EMBL" id="MFC4911521.1"/>
    </source>
</evidence>
<sequence length="47" mass="5074">MSAALANPRRTRLDTWPSQGRQDHEPEPTAAPVGSATPRSDEEKTAS</sequence>
<gene>
    <name evidence="2" type="ORF">ACFPCY_29755</name>
</gene>
<keyword evidence="3" id="KW-1185">Reference proteome</keyword>
<reference evidence="3" key="1">
    <citation type="journal article" date="2019" name="Int. J. Syst. Evol. Microbiol.">
        <title>The Global Catalogue of Microorganisms (GCM) 10K type strain sequencing project: providing services to taxonomists for standard genome sequencing and annotation.</title>
        <authorList>
            <consortium name="The Broad Institute Genomics Platform"/>
            <consortium name="The Broad Institute Genome Sequencing Center for Infectious Disease"/>
            <person name="Wu L."/>
            <person name="Ma J."/>
        </authorList>
    </citation>
    <scope>NUCLEOTIDE SEQUENCE [LARGE SCALE GENOMIC DNA]</scope>
    <source>
        <strain evidence="3">KLKA75</strain>
    </source>
</reference>
<proteinExistence type="predicted"/>
<comment type="caution">
    <text evidence="2">The sequence shown here is derived from an EMBL/GenBank/DDBJ whole genome shotgun (WGS) entry which is preliminary data.</text>
</comment>
<dbReference type="EMBL" id="JBHSIT010000009">
    <property type="protein sequence ID" value="MFC4911521.1"/>
    <property type="molecule type" value="Genomic_DNA"/>
</dbReference>
<evidence type="ECO:0000256" key="1">
    <source>
        <dbReference type="SAM" id="MobiDB-lite"/>
    </source>
</evidence>
<dbReference type="RefSeq" id="WP_378260507.1">
    <property type="nucleotide sequence ID" value="NZ_JBHSIT010000009.1"/>
</dbReference>
<dbReference type="Proteomes" id="UP001595872">
    <property type="component" value="Unassembled WGS sequence"/>
</dbReference>